<reference evidence="8" key="1">
    <citation type="journal article" date="2020" name="Stud. Mycol.">
        <title>101 Dothideomycetes genomes: a test case for predicting lifestyles and emergence of pathogens.</title>
        <authorList>
            <person name="Haridas S."/>
            <person name="Albert R."/>
            <person name="Binder M."/>
            <person name="Bloem J."/>
            <person name="Labutti K."/>
            <person name="Salamov A."/>
            <person name="Andreopoulos B."/>
            <person name="Baker S."/>
            <person name="Barry K."/>
            <person name="Bills G."/>
            <person name="Bluhm B."/>
            <person name="Cannon C."/>
            <person name="Castanera R."/>
            <person name="Culley D."/>
            <person name="Daum C."/>
            <person name="Ezra D."/>
            <person name="Gonzalez J."/>
            <person name="Henrissat B."/>
            <person name="Kuo A."/>
            <person name="Liang C."/>
            <person name="Lipzen A."/>
            <person name="Lutzoni F."/>
            <person name="Magnuson J."/>
            <person name="Mondo S."/>
            <person name="Nolan M."/>
            <person name="Ohm R."/>
            <person name="Pangilinan J."/>
            <person name="Park H.-J."/>
            <person name="Ramirez L."/>
            <person name="Alfaro M."/>
            <person name="Sun H."/>
            <person name="Tritt A."/>
            <person name="Yoshinaga Y."/>
            <person name="Zwiers L.-H."/>
            <person name="Turgeon B."/>
            <person name="Goodwin S."/>
            <person name="Spatafora J."/>
            <person name="Crous P."/>
            <person name="Grigoriev I."/>
        </authorList>
    </citation>
    <scope>NUCLEOTIDE SEQUENCE</scope>
    <source>
        <strain evidence="8">CBS 675.92</strain>
    </source>
</reference>
<evidence type="ECO:0000313" key="9">
    <source>
        <dbReference type="Proteomes" id="UP000800035"/>
    </source>
</evidence>
<keyword evidence="2" id="KW-0808">Transferase</keyword>
<evidence type="ECO:0000256" key="2">
    <source>
        <dbReference type="ARBA" id="ARBA00022679"/>
    </source>
</evidence>
<organism evidence="8 9">
    <name type="scientific">Byssothecium circinans</name>
    <dbReference type="NCBI Taxonomy" id="147558"/>
    <lineage>
        <taxon>Eukaryota</taxon>
        <taxon>Fungi</taxon>
        <taxon>Dikarya</taxon>
        <taxon>Ascomycota</taxon>
        <taxon>Pezizomycotina</taxon>
        <taxon>Dothideomycetes</taxon>
        <taxon>Pleosporomycetidae</taxon>
        <taxon>Pleosporales</taxon>
        <taxon>Massarineae</taxon>
        <taxon>Massarinaceae</taxon>
        <taxon>Byssothecium</taxon>
    </lineage>
</organism>
<keyword evidence="3" id="KW-0547">Nucleotide-binding</keyword>
<dbReference type="InterPro" id="IPR050660">
    <property type="entry name" value="NEK_Ser/Thr_kinase"/>
</dbReference>
<proteinExistence type="predicted"/>
<dbReference type="EC" id="2.7.11.1" evidence="1"/>
<feature type="compositionally biased region" description="Basic residues" evidence="6">
    <location>
        <begin position="65"/>
        <end position="76"/>
    </location>
</feature>
<evidence type="ECO:0000256" key="4">
    <source>
        <dbReference type="ARBA" id="ARBA00022777"/>
    </source>
</evidence>
<dbReference type="Proteomes" id="UP000800035">
    <property type="component" value="Unassembled WGS sequence"/>
</dbReference>
<dbReference type="PANTHER" id="PTHR43671:SF13">
    <property type="entry name" value="SERINE_THREONINE-PROTEIN KINASE NEK2"/>
    <property type="match status" value="1"/>
</dbReference>
<dbReference type="AlphaFoldDB" id="A0A6A5TKD7"/>
<feature type="region of interest" description="Disordered" evidence="6">
    <location>
        <begin position="59"/>
        <end position="82"/>
    </location>
</feature>
<evidence type="ECO:0000256" key="6">
    <source>
        <dbReference type="SAM" id="MobiDB-lite"/>
    </source>
</evidence>
<evidence type="ECO:0000256" key="3">
    <source>
        <dbReference type="ARBA" id="ARBA00022741"/>
    </source>
</evidence>
<dbReference type="PROSITE" id="PS50011">
    <property type="entry name" value="PROTEIN_KINASE_DOM"/>
    <property type="match status" value="1"/>
</dbReference>
<evidence type="ECO:0000313" key="8">
    <source>
        <dbReference type="EMBL" id="KAF1952152.1"/>
    </source>
</evidence>
<dbReference type="InterPro" id="IPR000719">
    <property type="entry name" value="Prot_kinase_dom"/>
</dbReference>
<evidence type="ECO:0000256" key="5">
    <source>
        <dbReference type="ARBA" id="ARBA00022840"/>
    </source>
</evidence>
<keyword evidence="4" id="KW-0418">Kinase</keyword>
<dbReference type="EMBL" id="ML977012">
    <property type="protein sequence ID" value="KAF1952152.1"/>
    <property type="molecule type" value="Genomic_DNA"/>
</dbReference>
<dbReference type="InterPro" id="IPR011009">
    <property type="entry name" value="Kinase-like_dom_sf"/>
</dbReference>
<name>A0A6A5TKD7_9PLEO</name>
<protein>
    <recommendedName>
        <fullName evidence="1">non-specific serine/threonine protein kinase</fullName>
        <ecNumber evidence="1">2.7.11.1</ecNumber>
    </recommendedName>
</protein>
<dbReference type="PANTHER" id="PTHR43671">
    <property type="entry name" value="SERINE/THREONINE-PROTEIN KINASE NEK"/>
    <property type="match status" value="1"/>
</dbReference>
<dbReference type="OrthoDB" id="310217at2759"/>
<dbReference type="SUPFAM" id="SSF56112">
    <property type="entry name" value="Protein kinase-like (PK-like)"/>
    <property type="match status" value="1"/>
</dbReference>
<evidence type="ECO:0000256" key="1">
    <source>
        <dbReference type="ARBA" id="ARBA00012513"/>
    </source>
</evidence>
<keyword evidence="9" id="KW-1185">Reference proteome</keyword>
<gene>
    <name evidence="8" type="ORF">CC80DRAFT_180616</name>
</gene>
<dbReference type="GO" id="GO:0005524">
    <property type="term" value="F:ATP binding"/>
    <property type="evidence" value="ECO:0007669"/>
    <property type="project" value="UniProtKB-KW"/>
</dbReference>
<dbReference type="GO" id="GO:0004674">
    <property type="term" value="F:protein serine/threonine kinase activity"/>
    <property type="evidence" value="ECO:0007669"/>
    <property type="project" value="UniProtKB-EC"/>
</dbReference>
<evidence type="ECO:0000259" key="7">
    <source>
        <dbReference type="PROSITE" id="PS50011"/>
    </source>
</evidence>
<sequence>MPLGDQLYMEYCEAGPLSDIIEIYKRKGLFIPEMFLWEVTESIARALLFIHLGHRSLPPAQPAKKSAKKCSTKKGSKTSDSVQEGWVPVTHQDIGAANVFLTEKDAPKLYPRVVLGDFGNAFFISNLSEGSEMRDLFNVDFRQLGEVLENLMSCEGPDEEYMAEYSSDLRELVDYCEDSDNAEVLLRHIFSLKSEID</sequence>
<feature type="domain" description="Protein kinase" evidence="7">
    <location>
        <begin position="1"/>
        <end position="197"/>
    </location>
</feature>
<keyword evidence="5" id="KW-0067">ATP-binding</keyword>
<accession>A0A6A5TKD7</accession>
<dbReference type="Gene3D" id="1.10.510.10">
    <property type="entry name" value="Transferase(Phosphotransferase) domain 1"/>
    <property type="match status" value="1"/>
</dbReference>